<dbReference type="AlphaFoldDB" id="A0A6I3S1F8"/>
<dbReference type="EC" id="3.1.1.-" evidence="2"/>
<dbReference type="Gene3D" id="3.50.80.10">
    <property type="entry name" value="D-tyrosyl-tRNA(Tyr) deacylase"/>
    <property type="match status" value="1"/>
</dbReference>
<evidence type="ECO:0000313" key="4">
    <source>
        <dbReference type="Proteomes" id="UP000462362"/>
    </source>
</evidence>
<keyword evidence="2" id="KW-0963">Cytoplasm</keyword>
<sequence>MIALIQRVSEASITADGEFRGSIGQGLMVLVCGEKNDKLEYADALAEKVVGYRVFSDAEGKMNLSLKTVGGGILVASQFTLAADTNSGTRPSFSPAADPVLGEALYERFLEKLRALGFNPVTGVFGAHMQISLVNDGPVTFRLCYPKKKD</sequence>
<comment type="domain">
    <text evidence="2">A Gly-cisPro motif from one monomer fits into the active site of the other monomer to allow specific chiral rejection of L-amino acids.</text>
</comment>
<comment type="catalytic activity">
    <reaction evidence="2">
        <text>a D-aminoacyl-tRNA + H2O = a tRNA + a D-alpha-amino acid + H(+)</text>
        <dbReference type="Rhea" id="RHEA:13953"/>
        <dbReference type="Rhea" id="RHEA-COMP:10123"/>
        <dbReference type="Rhea" id="RHEA-COMP:10124"/>
        <dbReference type="ChEBI" id="CHEBI:15377"/>
        <dbReference type="ChEBI" id="CHEBI:15378"/>
        <dbReference type="ChEBI" id="CHEBI:59871"/>
        <dbReference type="ChEBI" id="CHEBI:78442"/>
        <dbReference type="ChEBI" id="CHEBI:79333"/>
        <dbReference type="EC" id="3.1.1.96"/>
    </reaction>
</comment>
<dbReference type="GO" id="GO:0000049">
    <property type="term" value="F:tRNA binding"/>
    <property type="evidence" value="ECO:0007669"/>
    <property type="project" value="UniProtKB-UniRule"/>
</dbReference>
<reference evidence="3 4" key="1">
    <citation type="journal article" date="2019" name="Nat. Med.">
        <title>A library of human gut bacterial isolates paired with longitudinal multiomics data enables mechanistic microbiome research.</title>
        <authorList>
            <person name="Poyet M."/>
            <person name="Groussin M."/>
            <person name="Gibbons S.M."/>
            <person name="Avila-Pacheco J."/>
            <person name="Jiang X."/>
            <person name="Kearney S.M."/>
            <person name="Perrotta A.R."/>
            <person name="Berdy B."/>
            <person name="Zhao S."/>
            <person name="Lieberman T.D."/>
            <person name="Swanson P.K."/>
            <person name="Smith M."/>
            <person name="Roesemann S."/>
            <person name="Alexander J.E."/>
            <person name="Rich S.A."/>
            <person name="Livny J."/>
            <person name="Vlamakis H."/>
            <person name="Clish C."/>
            <person name="Bullock K."/>
            <person name="Deik A."/>
            <person name="Scott J."/>
            <person name="Pierce K.A."/>
            <person name="Xavier R.J."/>
            <person name="Alm E.J."/>
        </authorList>
    </citation>
    <scope>NUCLEOTIDE SEQUENCE [LARGE SCALE GENOMIC DNA]</scope>
    <source>
        <strain evidence="3 4">BIOML-A2</strain>
    </source>
</reference>
<comment type="function">
    <text evidence="2">An aminoacyl-tRNA editing enzyme that deacylates mischarged D-aminoacyl-tRNAs. Also deacylates mischarged glycyl-tRNA(Ala), protecting cells against glycine mischarging by AlaRS. Acts via tRNA-based rather than protein-based catalysis; rejects L-amino acids rather than detecting D-amino acids in the active site. By recycling D-aminoacyl-tRNA to D-amino acids and free tRNA molecules, this enzyme counteracts the toxicity associated with the formation of D-aminoacyl-tRNA entities in vivo and helps enforce protein L-homochirality.</text>
</comment>
<dbReference type="GO" id="GO:0019478">
    <property type="term" value="P:D-amino acid catabolic process"/>
    <property type="evidence" value="ECO:0007669"/>
    <property type="project" value="UniProtKB-UniRule"/>
</dbReference>
<protein>
    <recommendedName>
        <fullName evidence="2">D-aminoacyl-tRNA deacylase</fullName>
        <shortName evidence="2">DTD</shortName>
        <ecNumber evidence="2">3.1.1.96</ecNumber>
    </recommendedName>
    <alternativeName>
        <fullName evidence="2">Gly-tRNA(Ala) deacylase</fullName>
        <ecNumber evidence="2">3.1.1.-</ecNumber>
    </alternativeName>
</protein>
<comment type="similarity">
    <text evidence="1 2">Belongs to the DTD family.</text>
</comment>
<dbReference type="InterPro" id="IPR003732">
    <property type="entry name" value="Daa-tRNA_deacyls_DTD"/>
</dbReference>
<dbReference type="PANTHER" id="PTHR10472">
    <property type="entry name" value="D-TYROSYL-TRNA TYR DEACYLASE"/>
    <property type="match status" value="1"/>
</dbReference>
<name>A0A6I3S1F8_9BURK</name>
<gene>
    <name evidence="2" type="primary">dtd</name>
    <name evidence="3" type="ORF">GMD42_11425</name>
</gene>
<dbReference type="NCBIfam" id="TIGR00256">
    <property type="entry name" value="D-aminoacyl-tRNA deacylase"/>
    <property type="match status" value="1"/>
</dbReference>
<dbReference type="EMBL" id="WNCL01000052">
    <property type="protein sequence ID" value="MTU44197.1"/>
    <property type="molecule type" value="Genomic_DNA"/>
</dbReference>
<dbReference type="Proteomes" id="UP000462362">
    <property type="component" value="Unassembled WGS sequence"/>
</dbReference>
<keyword evidence="2" id="KW-0820">tRNA-binding</keyword>
<comment type="catalytic activity">
    <reaction evidence="2">
        <text>glycyl-tRNA(Ala) + H2O = tRNA(Ala) + glycine + H(+)</text>
        <dbReference type="Rhea" id="RHEA:53744"/>
        <dbReference type="Rhea" id="RHEA-COMP:9657"/>
        <dbReference type="Rhea" id="RHEA-COMP:13640"/>
        <dbReference type="ChEBI" id="CHEBI:15377"/>
        <dbReference type="ChEBI" id="CHEBI:15378"/>
        <dbReference type="ChEBI" id="CHEBI:57305"/>
        <dbReference type="ChEBI" id="CHEBI:78442"/>
        <dbReference type="ChEBI" id="CHEBI:78522"/>
    </reaction>
</comment>
<comment type="subcellular location">
    <subcellularLocation>
        <location evidence="2">Cytoplasm</location>
    </subcellularLocation>
</comment>
<dbReference type="GO" id="GO:0051500">
    <property type="term" value="F:D-tyrosyl-tRNA(Tyr) deacylase activity"/>
    <property type="evidence" value="ECO:0007669"/>
    <property type="project" value="TreeGrafter"/>
</dbReference>
<dbReference type="GO" id="GO:0106026">
    <property type="term" value="F:Gly-tRNA(Ala) deacylase activity"/>
    <property type="evidence" value="ECO:0007669"/>
    <property type="project" value="UniProtKB-UniRule"/>
</dbReference>
<dbReference type="Pfam" id="PF02580">
    <property type="entry name" value="Tyr_Deacylase"/>
    <property type="match status" value="1"/>
</dbReference>
<dbReference type="GO" id="GO:0005737">
    <property type="term" value="C:cytoplasm"/>
    <property type="evidence" value="ECO:0007669"/>
    <property type="project" value="UniProtKB-SubCell"/>
</dbReference>
<evidence type="ECO:0000256" key="1">
    <source>
        <dbReference type="ARBA" id="ARBA00009673"/>
    </source>
</evidence>
<dbReference type="CDD" id="cd00563">
    <property type="entry name" value="Dtyr_deacylase"/>
    <property type="match status" value="1"/>
</dbReference>
<proteinExistence type="inferred from homology"/>
<evidence type="ECO:0000256" key="2">
    <source>
        <dbReference type="HAMAP-Rule" id="MF_00518"/>
    </source>
</evidence>
<dbReference type="RefSeq" id="WP_008812236.1">
    <property type="nucleotide sequence ID" value="NZ_CATZBL010000021.1"/>
</dbReference>
<evidence type="ECO:0000313" key="3">
    <source>
        <dbReference type="EMBL" id="MTU44197.1"/>
    </source>
</evidence>
<dbReference type="EC" id="3.1.1.96" evidence="2"/>
<comment type="caution">
    <text evidence="3">The sequence shown here is derived from an EMBL/GenBank/DDBJ whole genome shotgun (WGS) entry which is preliminary data.</text>
</comment>
<dbReference type="GO" id="GO:0043908">
    <property type="term" value="F:Ser(Gly)-tRNA(Ala) hydrolase activity"/>
    <property type="evidence" value="ECO:0007669"/>
    <property type="project" value="UniProtKB-UniRule"/>
</dbReference>
<dbReference type="SUPFAM" id="SSF69500">
    <property type="entry name" value="DTD-like"/>
    <property type="match status" value="1"/>
</dbReference>
<keyword evidence="2" id="KW-0694">RNA-binding</keyword>
<dbReference type="HAMAP" id="MF_00518">
    <property type="entry name" value="Deacylase_Dtd"/>
    <property type="match status" value="1"/>
</dbReference>
<dbReference type="FunFam" id="3.50.80.10:FF:000001">
    <property type="entry name" value="D-aminoacyl-tRNA deacylase"/>
    <property type="match status" value="1"/>
</dbReference>
<comment type="subunit">
    <text evidence="2">Homodimer.</text>
</comment>
<organism evidence="3 4">
    <name type="scientific">Parasutterella excrementihominis</name>
    <dbReference type="NCBI Taxonomy" id="487175"/>
    <lineage>
        <taxon>Bacteria</taxon>
        <taxon>Pseudomonadati</taxon>
        <taxon>Pseudomonadota</taxon>
        <taxon>Betaproteobacteria</taxon>
        <taxon>Burkholderiales</taxon>
        <taxon>Sutterellaceae</taxon>
        <taxon>Parasutterella</taxon>
    </lineage>
</organism>
<dbReference type="InterPro" id="IPR023509">
    <property type="entry name" value="DTD-like_sf"/>
</dbReference>
<keyword evidence="2 3" id="KW-0378">Hydrolase</keyword>
<dbReference type="PANTHER" id="PTHR10472:SF5">
    <property type="entry name" value="D-AMINOACYL-TRNA DEACYLASE 1"/>
    <property type="match status" value="1"/>
</dbReference>
<feature type="short sequence motif" description="Gly-cisPro motif, important for rejection of L-amino acids" evidence="2">
    <location>
        <begin position="137"/>
        <end position="138"/>
    </location>
</feature>
<accession>A0A6I3S1F8</accession>